<keyword evidence="1" id="KW-1133">Transmembrane helix</keyword>
<protein>
    <submittedName>
        <fullName evidence="2">DUF3397 domain-containing protein</fullName>
    </submittedName>
</protein>
<keyword evidence="3" id="KW-1185">Reference proteome</keyword>
<feature type="transmembrane region" description="Helical" evidence="1">
    <location>
        <begin position="67"/>
        <end position="88"/>
    </location>
</feature>
<feature type="transmembrane region" description="Helical" evidence="1">
    <location>
        <begin position="46"/>
        <end position="61"/>
    </location>
</feature>
<dbReference type="InterPro" id="IPR024515">
    <property type="entry name" value="DUF3397"/>
</dbReference>
<evidence type="ECO:0000313" key="3">
    <source>
        <dbReference type="Proteomes" id="UP000830326"/>
    </source>
</evidence>
<dbReference type="Pfam" id="PF11877">
    <property type="entry name" value="DUF3397"/>
    <property type="match status" value="1"/>
</dbReference>
<sequence>MTDVFIYIVASLVTVPVLFLFISYFFAMKWHRLKKKAVRQSTQSTVPFLVLAIHILLLVLFEENFLSWILIFLLVILSLSIVIQYKIYEEIQLRRAFKGFLRISFLLLMMVYMGLTVYGLVDRLFL</sequence>
<keyword evidence="1" id="KW-0472">Membrane</keyword>
<evidence type="ECO:0000313" key="2">
    <source>
        <dbReference type="EMBL" id="UOR12931.1"/>
    </source>
</evidence>
<keyword evidence="1" id="KW-0812">Transmembrane</keyword>
<accession>A0ABY4HEF6</accession>
<organism evidence="2 3">
    <name type="scientific">Halobacillus amylolyticus</name>
    <dbReference type="NCBI Taxonomy" id="2932259"/>
    <lineage>
        <taxon>Bacteria</taxon>
        <taxon>Bacillati</taxon>
        <taxon>Bacillota</taxon>
        <taxon>Bacilli</taxon>
        <taxon>Bacillales</taxon>
        <taxon>Bacillaceae</taxon>
        <taxon>Halobacillus</taxon>
    </lineage>
</organism>
<dbReference type="EMBL" id="CP095075">
    <property type="protein sequence ID" value="UOR12931.1"/>
    <property type="molecule type" value="Genomic_DNA"/>
</dbReference>
<dbReference type="Proteomes" id="UP000830326">
    <property type="component" value="Chromosome"/>
</dbReference>
<gene>
    <name evidence="2" type="ORF">MUO15_05360</name>
</gene>
<dbReference type="RefSeq" id="WP_245034114.1">
    <property type="nucleotide sequence ID" value="NZ_CP095075.1"/>
</dbReference>
<name>A0ABY4HEF6_9BACI</name>
<feature type="transmembrane region" description="Helical" evidence="1">
    <location>
        <begin position="6"/>
        <end position="26"/>
    </location>
</feature>
<evidence type="ECO:0000256" key="1">
    <source>
        <dbReference type="SAM" id="Phobius"/>
    </source>
</evidence>
<reference evidence="2" key="1">
    <citation type="submission" date="2022-04" db="EMBL/GenBank/DDBJ databases">
        <title>Halobacillus sp. isolated from saltern.</title>
        <authorList>
            <person name="Won M."/>
            <person name="Lee C.-M."/>
            <person name="Woen H.-Y."/>
            <person name="Kwon S.-W."/>
        </authorList>
    </citation>
    <scope>NUCLEOTIDE SEQUENCE</scope>
    <source>
        <strain evidence="2">SSHM10-5</strain>
    </source>
</reference>
<feature type="transmembrane region" description="Helical" evidence="1">
    <location>
        <begin position="100"/>
        <end position="121"/>
    </location>
</feature>
<proteinExistence type="predicted"/>